<feature type="domain" description="NlpC/P60" evidence="8">
    <location>
        <begin position="205"/>
        <end position="321"/>
    </location>
</feature>
<protein>
    <submittedName>
        <fullName evidence="9">Cell wall-associated NlpC family hydrolase</fullName>
    </submittedName>
</protein>
<feature type="coiled-coil region" evidence="5">
    <location>
        <begin position="42"/>
        <end position="76"/>
    </location>
</feature>
<proteinExistence type="inferred from homology"/>
<keyword evidence="10" id="KW-1185">Reference proteome</keyword>
<evidence type="ECO:0000256" key="2">
    <source>
        <dbReference type="ARBA" id="ARBA00022670"/>
    </source>
</evidence>
<feature type="region of interest" description="Disordered" evidence="6">
    <location>
        <begin position="180"/>
        <end position="203"/>
    </location>
</feature>
<feature type="chain" id="PRO_5035242524" evidence="7">
    <location>
        <begin position="32"/>
        <end position="321"/>
    </location>
</feature>
<dbReference type="AlphaFoldDB" id="A0A8J7GP42"/>
<sequence length="321" mass="33914">MTTVSRKPLRVLAIGCVIAVAATLGAAPAQAEPTPQELNAQIDKASEELEKVIESYNKVNEQLKATRVAVDKLNLQLKPAQDKVDAARGRIGQVAAAAYKGQSVSSMSALLSSQNPTALMEQLTVLDQFAYGQQKEIAAYNQAKSAYDGEKTKLDGVLNEQTAQEKELATQKAKIQEDLKKLQDQRQKAGQGSGSSAGLPAPHLPGTAGKAVDFAYGAVGKPYIFAAEGPNGYDCSGLTLASWKVAGVSLPHNAAMQWDATAHIQRADLQPGDLVFSNGLGHVALYVGNNQVIHAPQPGQNVQLASINQIGGLYGYGRVRA</sequence>
<dbReference type="Pfam" id="PF00877">
    <property type="entry name" value="NLPC_P60"/>
    <property type="match status" value="1"/>
</dbReference>
<dbReference type="PROSITE" id="PS51935">
    <property type="entry name" value="NLPC_P60"/>
    <property type="match status" value="1"/>
</dbReference>
<gene>
    <name evidence="9" type="ORF">IW245_006842</name>
</gene>
<comment type="caution">
    <text evidence="9">The sequence shown here is derived from an EMBL/GenBank/DDBJ whole genome shotgun (WGS) entry which is preliminary data.</text>
</comment>
<dbReference type="PANTHER" id="PTHR47359:SF3">
    <property type="entry name" value="NLP_P60 DOMAIN-CONTAINING PROTEIN-RELATED"/>
    <property type="match status" value="1"/>
</dbReference>
<dbReference type="Gene3D" id="6.10.250.3150">
    <property type="match status" value="1"/>
</dbReference>
<evidence type="ECO:0000313" key="9">
    <source>
        <dbReference type="EMBL" id="MBG6140648.1"/>
    </source>
</evidence>
<reference evidence="9" key="1">
    <citation type="submission" date="2020-11" db="EMBL/GenBank/DDBJ databases">
        <title>Sequencing the genomes of 1000 actinobacteria strains.</title>
        <authorList>
            <person name="Klenk H.-P."/>
        </authorList>
    </citation>
    <scope>NUCLEOTIDE SEQUENCE</scope>
    <source>
        <strain evidence="9">DSM 45356</strain>
    </source>
</reference>
<dbReference type="Gene3D" id="3.90.1720.10">
    <property type="entry name" value="endopeptidase domain like (from Nostoc punctiforme)"/>
    <property type="match status" value="1"/>
</dbReference>
<dbReference type="InterPro" id="IPR000064">
    <property type="entry name" value="NLP_P60_dom"/>
</dbReference>
<keyword evidence="4" id="KW-0788">Thiol protease</keyword>
<dbReference type="Proteomes" id="UP000622552">
    <property type="component" value="Unassembled WGS sequence"/>
</dbReference>
<evidence type="ECO:0000256" key="1">
    <source>
        <dbReference type="ARBA" id="ARBA00007074"/>
    </source>
</evidence>
<dbReference type="RefSeq" id="WP_197007175.1">
    <property type="nucleotide sequence ID" value="NZ_BONS01000005.1"/>
</dbReference>
<feature type="signal peptide" evidence="7">
    <location>
        <begin position="1"/>
        <end position="31"/>
    </location>
</feature>
<evidence type="ECO:0000256" key="5">
    <source>
        <dbReference type="SAM" id="Coils"/>
    </source>
</evidence>
<evidence type="ECO:0000259" key="8">
    <source>
        <dbReference type="PROSITE" id="PS51935"/>
    </source>
</evidence>
<dbReference type="InterPro" id="IPR038765">
    <property type="entry name" value="Papain-like_cys_pep_sf"/>
</dbReference>
<dbReference type="SUPFAM" id="SSF54001">
    <property type="entry name" value="Cysteine proteinases"/>
    <property type="match status" value="1"/>
</dbReference>
<evidence type="ECO:0000256" key="4">
    <source>
        <dbReference type="ARBA" id="ARBA00022807"/>
    </source>
</evidence>
<organism evidence="9 10">
    <name type="scientific">Longispora fulva</name>
    <dbReference type="NCBI Taxonomy" id="619741"/>
    <lineage>
        <taxon>Bacteria</taxon>
        <taxon>Bacillati</taxon>
        <taxon>Actinomycetota</taxon>
        <taxon>Actinomycetes</taxon>
        <taxon>Micromonosporales</taxon>
        <taxon>Micromonosporaceae</taxon>
        <taxon>Longispora</taxon>
    </lineage>
</organism>
<name>A0A8J7GP42_9ACTN</name>
<evidence type="ECO:0000256" key="3">
    <source>
        <dbReference type="ARBA" id="ARBA00022801"/>
    </source>
</evidence>
<keyword evidence="3 9" id="KW-0378">Hydrolase</keyword>
<keyword evidence="7" id="KW-0732">Signal</keyword>
<dbReference type="EMBL" id="JADOUF010000001">
    <property type="protein sequence ID" value="MBG6140648.1"/>
    <property type="molecule type" value="Genomic_DNA"/>
</dbReference>
<dbReference type="GO" id="GO:0008234">
    <property type="term" value="F:cysteine-type peptidase activity"/>
    <property type="evidence" value="ECO:0007669"/>
    <property type="project" value="UniProtKB-KW"/>
</dbReference>
<comment type="similarity">
    <text evidence="1">Belongs to the peptidase C40 family.</text>
</comment>
<dbReference type="PANTHER" id="PTHR47359">
    <property type="entry name" value="PEPTIDOGLYCAN DL-ENDOPEPTIDASE CWLO"/>
    <property type="match status" value="1"/>
</dbReference>
<evidence type="ECO:0000313" key="10">
    <source>
        <dbReference type="Proteomes" id="UP000622552"/>
    </source>
</evidence>
<keyword evidence="5" id="KW-0175">Coiled coil</keyword>
<keyword evidence="2" id="KW-0645">Protease</keyword>
<accession>A0A8J7GP42</accession>
<evidence type="ECO:0000256" key="7">
    <source>
        <dbReference type="SAM" id="SignalP"/>
    </source>
</evidence>
<dbReference type="GO" id="GO:0006508">
    <property type="term" value="P:proteolysis"/>
    <property type="evidence" value="ECO:0007669"/>
    <property type="project" value="UniProtKB-KW"/>
</dbReference>
<evidence type="ECO:0000256" key="6">
    <source>
        <dbReference type="SAM" id="MobiDB-lite"/>
    </source>
</evidence>
<dbReference type="InterPro" id="IPR051794">
    <property type="entry name" value="PG_Endopeptidase_C40"/>
</dbReference>